<feature type="region of interest" description="Disordered" evidence="2">
    <location>
        <begin position="23"/>
        <end position="47"/>
    </location>
</feature>
<evidence type="ECO:0008006" key="5">
    <source>
        <dbReference type="Google" id="ProtNLM"/>
    </source>
</evidence>
<dbReference type="Gene3D" id="1.25.40.10">
    <property type="entry name" value="Tetratricopeptide repeat domain"/>
    <property type="match status" value="1"/>
</dbReference>
<comment type="caution">
    <text evidence="3">The sequence shown here is derived from an EMBL/GenBank/DDBJ whole genome shotgun (WGS) entry which is preliminary data.</text>
</comment>
<name>A0A821W3A3_9NEOP</name>
<keyword evidence="4" id="KW-1185">Reference proteome</keyword>
<dbReference type="AlphaFoldDB" id="A0A821W3A3"/>
<dbReference type="Pfam" id="PF13181">
    <property type="entry name" value="TPR_8"/>
    <property type="match status" value="1"/>
</dbReference>
<protein>
    <recommendedName>
        <fullName evidence="5">Tetratricopeptide repeat protein 36</fullName>
    </recommendedName>
</protein>
<reference evidence="3" key="1">
    <citation type="submission" date="2021-02" db="EMBL/GenBank/DDBJ databases">
        <authorList>
            <person name="Steward A R."/>
        </authorList>
    </citation>
    <scope>NUCLEOTIDE SEQUENCE</scope>
</reference>
<dbReference type="PANTHER" id="PTHR21405:SF0">
    <property type="entry name" value="TETRATRICOPEPTIDE REPEAT PROTEIN 36"/>
    <property type="match status" value="1"/>
</dbReference>
<comment type="similarity">
    <text evidence="1">Belongs to the TTC36 family.</text>
</comment>
<evidence type="ECO:0000313" key="4">
    <source>
        <dbReference type="Proteomes" id="UP000663880"/>
    </source>
</evidence>
<dbReference type="EMBL" id="CAJOBZ010000051">
    <property type="protein sequence ID" value="CAF4917294.1"/>
    <property type="molecule type" value="Genomic_DNA"/>
</dbReference>
<sequence>MAHENLSERDRAVLRSIFDPTATIGDVADDGDKFGEDEEDNTPANEESKTLCIQGVKLAESGKLVEALELLSRGIEAAPNRASGYNDRAQLLRLMQRDEEAVADINQALKLTEGKRTRSRALALCQRGVMLRKSGSDDEARTAFSEAAKLGSSFARKQVVELNPYAALCNQMLSQVMKGENIKL</sequence>
<organism evidence="3 4">
    <name type="scientific">Pieris macdunnoughi</name>
    <dbReference type="NCBI Taxonomy" id="345717"/>
    <lineage>
        <taxon>Eukaryota</taxon>
        <taxon>Metazoa</taxon>
        <taxon>Ecdysozoa</taxon>
        <taxon>Arthropoda</taxon>
        <taxon>Hexapoda</taxon>
        <taxon>Insecta</taxon>
        <taxon>Pterygota</taxon>
        <taxon>Neoptera</taxon>
        <taxon>Endopterygota</taxon>
        <taxon>Lepidoptera</taxon>
        <taxon>Glossata</taxon>
        <taxon>Ditrysia</taxon>
        <taxon>Papilionoidea</taxon>
        <taxon>Pieridae</taxon>
        <taxon>Pierinae</taxon>
        <taxon>Pieris</taxon>
    </lineage>
</organism>
<dbReference type="InterPro" id="IPR019734">
    <property type="entry name" value="TPR_rpt"/>
</dbReference>
<dbReference type="Proteomes" id="UP000663880">
    <property type="component" value="Unassembled WGS sequence"/>
</dbReference>
<dbReference type="OrthoDB" id="539634at2759"/>
<dbReference type="GO" id="GO:0006570">
    <property type="term" value="P:tyrosine metabolic process"/>
    <property type="evidence" value="ECO:0007669"/>
    <property type="project" value="TreeGrafter"/>
</dbReference>
<dbReference type="InterPro" id="IPR038906">
    <property type="entry name" value="TTC36"/>
</dbReference>
<evidence type="ECO:0000256" key="1">
    <source>
        <dbReference type="ARBA" id="ARBA00006995"/>
    </source>
</evidence>
<dbReference type="PANTHER" id="PTHR21405">
    <property type="entry name" value="CDNA SEQUENCE BC021608"/>
    <property type="match status" value="1"/>
</dbReference>
<gene>
    <name evidence="3" type="ORF">PMACD_LOCUS12702</name>
</gene>
<dbReference type="InterPro" id="IPR011990">
    <property type="entry name" value="TPR-like_helical_dom_sf"/>
</dbReference>
<proteinExistence type="inferred from homology"/>
<dbReference type="SUPFAM" id="SSF48452">
    <property type="entry name" value="TPR-like"/>
    <property type="match status" value="1"/>
</dbReference>
<dbReference type="SMART" id="SM00028">
    <property type="entry name" value="TPR"/>
    <property type="match status" value="3"/>
</dbReference>
<accession>A0A821W3A3</accession>
<evidence type="ECO:0000313" key="3">
    <source>
        <dbReference type="EMBL" id="CAF4917294.1"/>
    </source>
</evidence>
<evidence type="ECO:0000256" key="2">
    <source>
        <dbReference type="SAM" id="MobiDB-lite"/>
    </source>
</evidence>